<evidence type="ECO:0000313" key="1">
    <source>
        <dbReference type="EMBL" id="GAA47865.1"/>
    </source>
</evidence>
<evidence type="ECO:0000313" key="2">
    <source>
        <dbReference type="Proteomes" id="UP000008909"/>
    </source>
</evidence>
<sequence length="521" mass="58589">MSQADVLIEEPFKMRRTQRKRSWFKVPFRIIEQPCEAVTPKSSAPRLSSVNTEKYAVISSVTDTNLVRQIPIGSSKPKVGIAKLLLYAVNAVQTIHLKHRISDSTDTKNLKKITNEVFSRISCEDKIDVQMSVPVEICPESIRKSFEFGGVAAAPNVFIAATAVVITDILVVVVAVRRQTQVECTSMHKFYGCHDWQFNRYDQLFSQLKDGNSEVRFVIDIVQNQFVQKHLRLLLLFEGEKDVVCIFQTDKVFVAGYFSTGALYTFQRTLLCARKFLENWPYNLTPSLVRKPLACMGVCFRSIAEASSRMHAKAEPKVIQVASRMPLTRVGERLVVTPGNFACSSDADTTAIIVDLSNPSLLNLSFMMFLQVIGKDRGFRRIPINYIILFTRRYSRDSAGFQGSEALDSSFTVVRAHQQGVGLVMSGTESRTSDLRGERVTTNPSAHIAHLSGWANMFTLECLVSQRFVLVSSYSVTDGTWKQLLMCFERICTKAFFLKLIKARGIVYTVARYAENGQCIA</sequence>
<accession>G7Y4H9</accession>
<keyword evidence="2" id="KW-1185">Reference proteome</keyword>
<proteinExistence type="predicted"/>
<dbReference type="EMBL" id="DF142858">
    <property type="protein sequence ID" value="GAA47865.1"/>
    <property type="molecule type" value="Genomic_DNA"/>
</dbReference>
<reference evidence="1" key="1">
    <citation type="journal article" date="2011" name="Genome Biol.">
        <title>The draft genome of the carcinogenic human liver fluke Clonorchis sinensis.</title>
        <authorList>
            <person name="Wang X."/>
            <person name="Chen W."/>
            <person name="Huang Y."/>
            <person name="Sun J."/>
            <person name="Men J."/>
            <person name="Liu H."/>
            <person name="Luo F."/>
            <person name="Guo L."/>
            <person name="Lv X."/>
            <person name="Deng C."/>
            <person name="Zhou C."/>
            <person name="Fan Y."/>
            <person name="Li X."/>
            <person name="Huang L."/>
            <person name="Hu Y."/>
            <person name="Liang C."/>
            <person name="Hu X."/>
            <person name="Xu J."/>
            <person name="Yu X."/>
        </authorList>
    </citation>
    <scope>NUCLEOTIDE SEQUENCE [LARGE SCALE GENOMIC DNA]</scope>
    <source>
        <strain evidence="1">Henan</strain>
    </source>
</reference>
<gene>
    <name evidence="1" type="ORF">CLF_100897</name>
</gene>
<protein>
    <submittedName>
        <fullName evidence="1">Uncharacterized protein</fullName>
    </submittedName>
</protein>
<organism evidence="1 2">
    <name type="scientific">Clonorchis sinensis</name>
    <name type="common">Chinese liver fluke</name>
    <dbReference type="NCBI Taxonomy" id="79923"/>
    <lineage>
        <taxon>Eukaryota</taxon>
        <taxon>Metazoa</taxon>
        <taxon>Spiralia</taxon>
        <taxon>Lophotrochozoa</taxon>
        <taxon>Platyhelminthes</taxon>
        <taxon>Trematoda</taxon>
        <taxon>Digenea</taxon>
        <taxon>Opisthorchiida</taxon>
        <taxon>Opisthorchiata</taxon>
        <taxon>Opisthorchiidae</taxon>
        <taxon>Clonorchis</taxon>
    </lineage>
</organism>
<dbReference type="Proteomes" id="UP000008909">
    <property type="component" value="Unassembled WGS sequence"/>
</dbReference>
<dbReference type="AlphaFoldDB" id="G7Y4H9"/>
<name>G7Y4H9_CLOSI</name>
<reference key="2">
    <citation type="submission" date="2011-10" db="EMBL/GenBank/DDBJ databases">
        <title>The genome and transcriptome sequence of Clonorchis sinensis provide insights into the carcinogenic liver fluke.</title>
        <authorList>
            <person name="Wang X."/>
            <person name="Huang Y."/>
            <person name="Chen W."/>
            <person name="Liu H."/>
            <person name="Guo L."/>
            <person name="Chen Y."/>
            <person name="Luo F."/>
            <person name="Zhou W."/>
            <person name="Sun J."/>
            <person name="Mao Q."/>
            <person name="Liang P."/>
            <person name="Zhou C."/>
            <person name="Tian Y."/>
            <person name="Men J."/>
            <person name="Lv X."/>
            <person name="Huang L."/>
            <person name="Zhou J."/>
            <person name="Hu Y."/>
            <person name="Li R."/>
            <person name="Zhang F."/>
            <person name="Lei H."/>
            <person name="Li X."/>
            <person name="Hu X."/>
            <person name="Liang C."/>
            <person name="Xu J."/>
            <person name="Wu Z."/>
            <person name="Yu X."/>
        </authorList>
    </citation>
    <scope>NUCLEOTIDE SEQUENCE</scope>
    <source>
        <strain>Henan</strain>
    </source>
</reference>